<gene>
    <name evidence="3" type="ORF">B0J11DRAFT_270211</name>
</gene>
<dbReference type="PROSITE" id="PS51257">
    <property type="entry name" value="PROKAR_LIPOPROTEIN"/>
    <property type="match status" value="1"/>
</dbReference>
<evidence type="ECO:0000256" key="2">
    <source>
        <dbReference type="SAM" id="Phobius"/>
    </source>
</evidence>
<protein>
    <submittedName>
        <fullName evidence="3">Uncharacterized protein</fullName>
    </submittedName>
</protein>
<dbReference type="EMBL" id="JAGMWT010000005">
    <property type="protein sequence ID" value="KAH7128408.1"/>
    <property type="molecule type" value="Genomic_DNA"/>
</dbReference>
<evidence type="ECO:0000256" key="1">
    <source>
        <dbReference type="SAM" id="MobiDB-lite"/>
    </source>
</evidence>
<keyword evidence="2" id="KW-0812">Transmembrane</keyword>
<reference evidence="3" key="1">
    <citation type="journal article" date="2021" name="Nat. Commun.">
        <title>Genetic determinants of endophytism in the Arabidopsis root mycobiome.</title>
        <authorList>
            <person name="Mesny F."/>
            <person name="Miyauchi S."/>
            <person name="Thiergart T."/>
            <person name="Pickel B."/>
            <person name="Atanasova L."/>
            <person name="Karlsson M."/>
            <person name="Huettel B."/>
            <person name="Barry K.W."/>
            <person name="Haridas S."/>
            <person name="Chen C."/>
            <person name="Bauer D."/>
            <person name="Andreopoulos W."/>
            <person name="Pangilinan J."/>
            <person name="LaButti K."/>
            <person name="Riley R."/>
            <person name="Lipzen A."/>
            <person name="Clum A."/>
            <person name="Drula E."/>
            <person name="Henrissat B."/>
            <person name="Kohler A."/>
            <person name="Grigoriev I.V."/>
            <person name="Martin F.M."/>
            <person name="Hacquard S."/>
        </authorList>
    </citation>
    <scope>NUCLEOTIDE SEQUENCE</scope>
    <source>
        <strain evidence="3">MPI-CAGE-CH-0243</strain>
    </source>
</reference>
<accession>A0A9P9E023</accession>
<sequence length="101" mass="11384">MPILKRDNGGYAIHPLLIVLLIMLGAAFVVACGAGISRFATKDKKDDAFKDRSEEQNQYMREVRARNVDGLVYQSSMGQQRQPNRPPYGRETPSTYSYSEV</sequence>
<organism evidence="3 4">
    <name type="scientific">Dendryphion nanum</name>
    <dbReference type="NCBI Taxonomy" id="256645"/>
    <lineage>
        <taxon>Eukaryota</taxon>
        <taxon>Fungi</taxon>
        <taxon>Dikarya</taxon>
        <taxon>Ascomycota</taxon>
        <taxon>Pezizomycotina</taxon>
        <taxon>Dothideomycetes</taxon>
        <taxon>Pleosporomycetidae</taxon>
        <taxon>Pleosporales</taxon>
        <taxon>Torulaceae</taxon>
        <taxon>Dendryphion</taxon>
    </lineage>
</organism>
<dbReference type="Proteomes" id="UP000700596">
    <property type="component" value="Unassembled WGS sequence"/>
</dbReference>
<keyword evidence="2" id="KW-1133">Transmembrane helix</keyword>
<feature type="region of interest" description="Disordered" evidence="1">
    <location>
        <begin position="75"/>
        <end position="101"/>
    </location>
</feature>
<comment type="caution">
    <text evidence="3">The sequence shown here is derived from an EMBL/GenBank/DDBJ whole genome shotgun (WGS) entry which is preliminary data.</text>
</comment>
<feature type="compositionally biased region" description="Polar residues" evidence="1">
    <location>
        <begin position="92"/>
        <end position="101"/>
    </location>
</feature>
<dbReference type="AlphaFoldDB" id="A0A9P9E023"/>
<keyword evidence="2" id="KW-0472">Membrane</keyword>
<feature type="transmembrane region" description="Helical" evidence="2">
    <location>
        <begin position="12"/>
        <end position="36"/>
    </location>
</feature>
<evidence type="ECO:0000313" key="3">
    <source>
        <dbReference type="EMBL" id="KAH7128408.1"/>
    </source>
</evidence>
<dbReference type="OrthoDB" id="3641893at2759"/>
<keyword evidence="4" id="KW-1185">Reference proteome</keyword>
<name>A0A9P9E023_9PLEO</name>
<proteinExistence type="predicted"/>
<evidence type="ECO:0000313" key="4">
    <source>
        <dbReference type="Proteomes" id="UP000700596"/>
    </source>
</evidence>